<dbReference type="GeneID" id="81602910"/>
<dbReference type="InterPro" id="IPR023210">
    <property type="entry name" value="NADP_OxRdtase_dom"/>
</dbReference>
<evidence type="ECO:0000313" key="5">
    <source>
        <dbReference type="Proteomes" id="UP001213681"/>
    </source>
</evidence>
<evidence type="ECO:0000259" key="3">
    <source>
        <dbReference type="Pfam" id="PF00248"/>
    </source>
</evidence>
<dbReference type="Gene3D" id="3.20.20.100">
    <property type="entry name" value="NADP-dependent oxidoreductase domain"/>
    <property type="match status" value="1"/>
</dbReference>
<dbReference type="PANTHER" id="PTHR43364:SF4">
    <property type="entry name" value="NAD(P)-LINKED OXIDOREDUCTASE SUPERFAMILY PROTEIN"/>
    <property type="match status" value="1"/>
</dbReference>
<feature type="domain" description="NADP-dependent oxidoreductase" evidence="3">
    <location>
        <begin position="8"/>
        <end position="323"/>
    </location>
</feature>
<dbReference type="SUPFAM" id="SSF51430">
    <property type="entry name" value="NAD(P)-linked oxidoreductase"/>
    <property type="match status" value="1"/>
</dbReference>
<dbReference type="EMBL" id="JAPVEA010000008">
    <property type="protein sequence ID" value="KAJ5438287.1"/>
    <property type="molecule type" value="Genomic_DNA"/>
</dbReference>
<protein>
    <submittedName>
        <fullName evidence="4">Aldo keto reductase protein</fullName>
    </submittedName>
</protein>
<reference evidence="4" key="2">
    <citation type="journal article" date="2023" name="IMA Fungus">
        <title>Comparative genomic study of the Penicillium genus elucidates a diverse pangenome and 15 lateral gene transfer events.</title>
        <authorList>
            <person name="Petersen C."/>
            <person name="Sorensen T."/>
            <person name="Nielsen M.R."/>
            <person name="Sondergaard T.E."/>
            <person name="Sorensen J.L."/>
            <person name="Fitzpatrick D.A."/>
            <person name="Frisvad J.C."/>
            <person name="Nielsen K.L."/>
        </authorList>
    </citation>
    <scope>NUCLEOTIDE SEQUENCE</scope>
    <source>
        <strain evidence="4">IBT 16125</strain>
    </source>
</reference>
<dbReference type="RefSeq" id="XP_056761516.1">
    <property type="nucleotide sequence ID" value="XM_056912667.1"/>
</dbReference>
<dbReference type="Pfam" id="PF00248">
    <property type="entry name" value="Aldo_ket_red"/>
    <property type="match status" value="1"/>
</dbReference>
<dbReference type="CDD" id="cd19075">
    <property type="entry name" value="AKR_AKR7A1-5"/>
    <property type="match status" value="1"/>
</dbReference>
<comment type="caution">
    <text evidence="4">The sequence shown here is derived from an EMBL/GenBank/DDBJ whole genome shotgun (WGS) entry which is preliminary data.</text>
</comment>
<reference evidence="4" key="1">
    <citation type="submission" date="2022-12" db="EMBL/GenBank/DDBJ databases">
        <authorList>
            <person name="Petersen C."/>
        </authorList>
    </citation>
    <scope>NUCLEOTIDE SEQUENCE</scope>
    <source>
        <strain evidence="4">IBT 16125</strain>
    </source>
</reference>
<dbReference type="Proteomes" id="UP001213681">
    <property type="component" value="Unassembled WGS sequence"/>
</dbReference>
<proteinExistence type="inferred from homology"/>
<dbReference type="AlphaFoldDB" id="A0AAD6BX72"/>
<gene>
    <name evidence="4" type="ORF">N7458_009285</name>
</gene>
<dbReference type="InterPro" id="IPR036812">
    <property type="entry name" value="NAD(P)_OxRdtase_dom_sf"/>
</dbReference>
<organism evidence="4 5">
    <name type="scientific">Penicillium daleae</name>
    <dbReference type="NCBI Taxonomy" id="63821"/>
    <lineage>
        <taxon>Eukaryota</taxon>
        <taxon>Fungi</taxon>
        <taxon>Dikarya</taxon>
        <taxon>Ascomycota</taxon>
        <taxon>Pezizomycotina</taxon>
        <taxon>Eurotiomycetes</taxon>
        <taxon>Eurotiomycetidae</taxon>
        <taxon>Eurotiales</taxon>
        <taxon>Aspergillaceae</taxon>
        <taxon>Penicillium</taxon>
    </lineage>
</organism>
<dbReference type="GO" id="GO:0016491">
    <property type="term" value="F:oxidoreductase activity"/>
    <property type="evidence" value="ECO:0007669"/>
    <property type="project" value="UniProtKB-KW"/>
</dbReference>
<dbReference type="InterPro" id="IPR050523">
    <property type="entry name" value="AKR_Detox_Biosynth"/>
</dbReference>
<keyword evidence="1" id="KW-0560">Oxidoreductase</keyword>
<name>A0AAD6BX72_9EURO</name>
<evidence type="ECO:0000256" key="1">
    <source>
        <dbReference type="ARBA" id="ARBA00023002"/>
    </source>
</evidence>
<accession>A0AAD6BX72</accession>
<evidence type="ECO:0000256" key="2">
    <source>
        <dbReference type="ARBA" id="ARBA00038157"/>
    </source>
</evidence>
<sequence length="337" mass="38331">MPTMSSMKVVLGTMTIGRPGLEGARVHTLDDLSAMLDLFQGHGHSEVDTSRVYTAGSSEEYLGNSHWQSRGLKMQTKVYPTAGKDLDSLTPEEYTHSPEDVRRSLMSSLNALKADKIDIFYLHAPDRNIPFEVTLREVNQLYQEGRFARFGISNFMSWEVAEICEICSNHNWVKPSVYQGIYNALHRAIEPELIPCLRRYGISLYAFQPLAGGFLTDRYQRDTKEFVEGSRFDPKRWQGRAQQGRYWNEAYFDALDIIRPVAKRHGLTESECAFRWLSHHCGLKKELGDAILVGASSLAQLEANLVELEKGPLPEEVVQALDDGWLQVRGGVFKYWH</sequence>
<evidence type="ECO:0000313" key="4">
    <source>
        <dbReference type="EMBL" id="KAJ5438287.1"/>
    </source>
</evidence>
<keyword evidence="5" id="KW-1185">Reference proteome</keyword>
<comment type="similarity">
    <text evidence="2">Belongs to the aldo/keto reductase family. Aldo/keto reductase 2 subfamily.</text>
</comment>
<dbReference type="PANTHER" id="PTHR43364">
    <property type="entry name" value="NADH-SPECIFIC METHYLGLYOXAL REDUCTASE-RELATED"/>
    <property type="match status" value="1"/>
</dbReference>